<dbReference type="GO" id="GO:0005829">
    <property type="term" value="C:cytosol"/>
    <property type="evidence" value="ECO:0007669"/>
    <property type="project" value="TreeGrafter"/>
</dbReference>
<protein>
    <submittedName>
        <fullName evidence="1">Putative Toxin-antitoxin biofilm protein TabA</fullName>
    </submittedName>
</protein>
<organism evidence="1">
    <name type="scientific">uncultured Pleomorphomonas sp</name>
    <dbReference type="NCBI Taxonomy" id="442121"/>
    <lineage>
        <taxon>Bacteria</taxon>
        <taxon>Pseudomonadati</taxon>
        <taxon>Pseudomonadota</taxon>
        <taxon>Alphaproteobacteria</taxon>
        <taxon>Hyphomicrobiales</taxon>
        <taxon>Pleomorphomonadaceae</taxon>
        <taxon>Pleomorphomonas</taxon>
        <taxon>environmental samples</taxon>
    </lineage>
</organism>
<dbReference type="EMBL" id="FMJD01000002">
    <property type="protein sequence ID" value="SCM72932.1"/>
    <property type="molecule type" value="Genomic_DNA"/>
</dbReference>
<name>A0A212L5S6_9HYPH</name>
<accession>A0A212L5S6</accession>
<gene>
    <name evidence="1" type="ORF">KL86PLE_100765</name>
</gene>
<reference evidence="1" key="1">
    <citation type="submission" date="2016-08" db="EMBL/GenBank/DDBJ databases">
        <authorList>
            <person name="Seilhamer J.J."/>
        </authorList>
    </citation>
    <scope>NUCLEOTIDE SEQUENCE</scope>
    <source>
        <strain evidence="1">86</strain>
    </source>
</reference>
<dbReference type="PANTHER" id="PTHR34986">
    <property type="entry name" value="EVOLVED BETA-GALACTOSIDASE SUBUNIT BETA"/>
    <property type="match status" value="1"/>
</dbReference>
<evidence type="ECO:0000313" key="1">
    <source>
        <dbReference type="EMBL" id="SCM72932.1"/>
    </source>
</evidence>
<dbReference type="PANTHER" id="PTHR34986:SF1">
    <property type="entry name" value="PROTEIN YIAL"/>
    <property type="match status" value="1"/>
</dbReference>
<dbReference type="InterPro" id="IPR037012">
    <property type="entry name" value="NanQ/TabA/YiaL_sf"/>
</dbReference>
<dbReference type="NCBIfam" id="TIGR00022">
    <property type="entry name" value="YhcH/YjgK/YiaL family protein"/>
    <property type="match status" value="1"/>
</dbReference>
<dbReference type="Pfam" id="PF04074">
    <property type="entry name" value="DUF386"/>
    <property type="match status" value="1"/>
</dbReference>
<dbReference type="SUPFAM" id="SSF51197">
    <property type="entry name" value="Clavaminate synthase-like"/>
    <property type="match status" value="1"/>
</dbReference>
<proteinExistence type="predicted"/>
<dbReference type="Gene3D" id="2.60.120.370">
    <property type="entry name" value="YhcH/YjgK/YiaL"/>
    <property type="match status" value="1"/>
</dbReference>
<sequence>MLKGSMDDAAWRAGLPVALRHMLERLADPALRQAPAGRRDLDGDAFLMVNDYATQPAEALRAESHRRYCDVQVMLEGAEQVGWAALAGDPDAAYDAAGDVAYHVPGPALAWHAFTAGDVFVFAPDDIHLPGVALHRPARVRKLVGKLPWTTLAGDWPPAAG</sequence>
<dbReference type="RefSeq" id="WP_288199387.1">
    <property type="nucleotide sequence ID" value="NZ_LT608334.1"/>
</dbReference>
<dbReference type="InterPro" id="IPR004375">
    <property type="entry name" value="NanQ/TabA/YiaL"/>
</dbReference>
<dbReference type="AlphaFoldDB" id="A0A212L5S6"/>